<reference evidence="2 3" key="1">
    <citation type="submission" date="2015-06" db="EMBL/GenBank/DDBJ databases">
        <title>Marinobacter subterrani, a genetically tractable neutrophilic iron-oxidizing strain isolated from the Soudan Iron Mine.</title>
        <authorList>
            <person name="Bonis B.M."/>
            <person name="Gralnick J.A."/>
        </authorList>
    </citation>
    <scope>NUCLEOTIDE SEQUENCE [LARGE SCALE GENOMIC DNA]</scope>
    <source>
        <strain evidence="2 3">JG233</strain>
    </source>
</reference>
<dbReference type="InterPro" id="IPR027417">
    <property type="entry name" value="P-loop_NTPase"/>
</dbReference>
<dbReference type="PANTHER" id="PTHR35894:SF5">
    <property type="entry name" value="MU-LIKE PROPHAGE FLUMU DNA TRANSPOSITION PROTEIN B"/>
    <property type="match status" value="1"/>
</dbReference>
<sequence>MNQPQNVVNLGSGVTTAPLQNVALCNGALERAMNRPAHLPGLVAFYGPSGWGKSTAAAYCANKHRAYYVECKSSWTKKALLSAILSEMGIAPAKTLYEMADQISEQLVLSQRPLIVDEMDHIVSKKAVEVIRDIYEGSNAAILLIGEELLPAKLREWERFHNRMLAWVPAQPCDLDDTRALARMYCHEVAIADDLLAKIQDVSRGAARRICVNLESVRQGALTNGLDSMDLDAWGNRPLYSGDAPKRRV</sequence>
<accession>A0A0J7J7V1</accession>
<dbReference type="EMBL" id="LFBU01000001">
    <property type="protein sequence ID" value="KMQ74034.1"/>
    <property type="molecule type" value="Genomic_DNA"/>
</dbReference>
<dbReference type="InterPro" id="IPR052026">
    <property type="entry name" value="ExeA_AAA_ATPase_DNA-bind"/>
</dbReference>
<name>A0A0J7J7V1_9GAMM</name>
<dbReference type="RefSeq" id="WP_048494299.1">
    <property type="nucleotide sequence ID" value="NZ_LFBU01000001.1"/>
</dbReference>
<dbReference type="SUPFAM" id="SSF52540">
    <property type="entry name" value="P-loop containing nucleoside triphosphate hydrolases"/>
    <property type="match status" value="1"/>
</dbReference>
<comment type="caution">
    <text evidence="2">The sequence shown here is derived from an EMBL/GenBank/DDBJ whole genome shotgun (WGS) entry which is preliminary data.</text>
</comment>
<evidence type="ECO:0000259" key="1">
    <source>
        <dbReference type="Pfam" id="PF13401"/>
    </source>
</evidence>
<dbReference type="GO" id="GO:0016887">
    <property type="term" value="F:ATP hydrolysis activity"/>
    <property type="evidence" value="ECO:0007669"/>
    <property type="project" value="InterPro"/>
</dbReference>
<proteinExistence type="predicted"/>
<dbReference type="AlphaFoldDB" id="A0A0J7J7V1"/>
<evidence type="ECO:0000313" key="2">
    <source>
        <dbReference type="EMBL" id="KMQ74034.1"/>
    </source>
</evidence>
<dbReference type="OrthoDB" id="9797061at2"/>
<dbReference type="Proteomes" id="UP000036102">
    <property type="component" value="Unassembled WGS sequence"/>
</dbReference>
<protein>
    <submittedName>
        <fullName evidence="2">AAA domain</fullName>
    </submittedName>
</protein>
<dbReference type="Pfam" id="PF13401">
    <property type="entry name" value="AAA_22"/>
    <property type="match status" value="1"/>
</dbReference>
<dbReference type="STRING" id="1658765.Msub_10205"/>
<dbReference type="Gene3D" id="3.40.50.300">
    <property type="entry name" value="P-loop containing nucleotide triphosphate hydrolases"/>
    <property type="match status" value="1"/>
</dbReference>
<dbReference type="PANTHER" id="PTHR35894">
    <property type="entry name" value="GENERAL SECRETION PATHWAY PROTEIN A-RELATED"/>
    <property type="match status" value="1"/>
</dbReference>
<evidence type="ECO:0000313" key="3">
    <source>
        <dbReference type="Proteomes" id="UP000036102"/>
    </source>
</evidence>
<feature type="domain" description="ORC1/DEAH AAA+ ATPase" evidence="1">
    <location>
        <begin position="40"/>
        <end position="149"/>
    </location>
</feature>
<dbReference type="InterPro" id="IPR049945">
    <property type="entry name" value="AAA_22"/>
</dbReference>
<organism evidence="2 3">
    <name type="scientific">Marinobacter subterrani</name>
    <dbReference type="NCBI Taxonomy" id="1658765"/>
    <lineage>
        <taxon>Bacteria</taxon>
        <taxon>Pseudomonadati</taxon>
        <taxon>Pseudomonadota</taxon>
        <taxon>Gammaproteobacteria</taxon>
        <taxon>Pseudomonadales</taxon>
        <taxon>Marinobacteraceae</taxon>
        <taxon>Marinobacter</taxon>
    </lineage>
</organism>
<gene>
    <name evidence="2" type="ORF">Msub_10205</name>
</gene>
<keyword evidence="3" id="KW-1185">Reference proteome</keyword>
<dbReference type="PATRIC" id="fig|1658765.3.peg.198"/>